<dbReference type="PANTHER" id="PTHR30579:SF3">
    <property type="entry name" value="TRANSCRIPTIONAL REGULATORY PROTEIN"/>
    <property type="match status" value="1"/>
</dbReference>
<evidence type="ECO:0000313" key="7">
    <source>
        <dbReference type="Proteomes" id="UP000517187"/>
    </source>
</evidence>
<evidence type="ECO:0000256" key="4">
    <source>
        <dbReference type="ARBA" id="ARBA00023163"/>
    </source>
</evidence>
<dbReference type="InterPro" id="IPR036390">
    <property type="entry name" value="WH_DNA-bd_sf"/>
</dbReference>
<dbReference type="PRINTS" id="PR00039">
    <property type="entry name" value="HTHLYSR"/>
</dbReference>
<keyword evidence="2" id="KW-0805">Transcription regulation</keyword>
<name>A0A7X0DVA8_RHILE</name>
<dbReference type="PANTHER" id="PTHR30579">
    <property type="entry name" value="TRANSCRIPTIONAL REGULATOR"/>
    <property type="match status" value="1"/>
</dbReference>
<comment type="similarity">
    <text evidence="1">Belongs to the LysR transcriptional regulatory family.</text>
</comment>
<feature type="domain" description="HTH lysR-type" evidence="5">
    <location>
        <begin position="10"/>
        <end position="61"/>
    </location>
</feature>
<evidence type="ECO:0000256" key="1">
    <source>
        <dbReference type="ARBA" id="ARBA00009437"/>
    </source>
</evidence>
<evidence type="ECO:0000259" key="5">
    <source>
        <dbReference type="PROSITE" id="PS50931"/>
    </source>
</evidence>
<dbReference type="InterPro" id="IPR005119">
    <property type="entry name" value="LysR_subst-bd"/>
</dbReference>
<dbReference type="Pfam" id="PF00126">
    <property type="entry name" value="HTH_1"/>
    <property type="match status" value="1"/>
</dbReference>
<dbReference type="EMBL" id="JACIIJ010000016">
    <property type="protein sequence ID" value="MBB6224485.1"/>
    <property type="molecule type" value="Genomic_DNA"/>
</dbReference>
<keyword evidence="3 6" id="KW-0238">DNA-binding</keyword>
<proteinExistence type="inferred from homology"/>
<dbReference type="Pfam" id="PF03466">
    <property type="entry name" value="LysR_substrate"/>
    <property type="match status" value="1"/>
</dbReference>
<reference evidence="6 7" key="1">
    <citation type="submission" date="2020-08" db="EMBL/GenBank/DDBJ databases">
        <title>Genomic Encyclopedia of Type Strains, Phase IV (KMG-V): Genome sequencing to study the core and pangenomes of soil and plant-associated prokaryotes.</title>
        <authorList>
            <person name="Whitman W."/>
        </authorList>
    </citation>
    <scope>NUCLEOTIDE SEQUENCE [LARGE SCALE GENOMIC DNA]</scope>
    <source>
        <strain evidence="6 7">SEMIA 4011</strain>
    </source>
</reference>
<dbReference type="Proteomes" id="UP000517187">
    <property type="component" value="Unassembled WGS sequence"/>
</dbReference>
<dbReference type="InterPro" id="IPR036388">
    <property type="entry name" value="WH-like_DNA-bd_sf"/>
</dbReference>
<gene>
    <name evidence="6" type="ORF">GGE66_005500</name>
</gene>
<dbReference type="Gene3D" id="3.40.190.290">
    <property type="match status" value="1"/>
</dbReference>
<dbReference type="SUPFAM" id="SSF46785">
    <property type="entry name" value="Winged helix' DNA-binding domain"/>
    <property type="match status" value="1"/>
</dbReference>
<organism evidence="6 7">
    <name type="scientific">Rhizobium leguminosarum</name>
    <dbReference type="NCBI Taxonomy" id="384"/>
    <lineage>
        <taxon>Bacteria</taxon>
        <taxon>Pseudomonadati</taxon>
        <taxon>Pseudomonadota</taxon>
        <taxon>Alphaproteobacteria</taxon>
        <taxon>Hyphomicrobiales</taxon>
        <taxon>Rhizobiaceae</taxon>
        <taxon>Rhizobium/Agrobacterium group</taxon>
        <taxon>Rhizobium</taxon>
    </lineage>
</organism>
<dbReference type="InterPro" id="IPR000847">
    <property type="entry name" value="LysR_HTH_N"/>
</dbReference>
<accession>A0A7X0DVA8</accession>
<sequence length="298" mass="32791">MSELSWDYYRSFLTVLQQGSLSAAARELGLTQPTVGRHVDALEEAIGAKLFTRSPNGLLPTDTALALKPHAETLAATTAALLRTASGQPESVAGTVRVSASEIVGVEILPRILGPLQETYPKLQIELSASDTIEDLLNREADIAVRMAEPRQDALIVRRIGDLPVGFHAHRRYIERHGMPETIADLARHRLIGFDRQTAYIRLMISRYSMPDIDFVFRSDSNLAQLSAIRAGVGIGICQTGLARENPDLIHILPEAFNIPLGTWVAMHESLKTSPRCRATFDALVKGLQDYHRYSTGT</sequence>
<dbReference type="InterPro" id="IPR050176">
    <property type="entry name" value="LTTR"/>
</dbReference>
<dbReference type="AlphaFoldDB" id="A0A7X0DVA8"/>
<dbReference type="PROSITE" id="PS50931">
    <property type="entry name" value="HTH_LYSR"/>
    <property type="match status" value="1"/>
</dbReference>
<dbReference type="GO" id="GO:0003700">
    <property type="term" value="F:DNA-binding transcription factor activity"/>
    <property type="evidence" value="ECO:0007669"/>
    <property type="project" value="InterPro"/>
</dbReference>
<protein>
    <submittedName>
        <fullName evidence="6">DNA-binding transcriptional LysR family regulator</fullName>
    </submittedName>
</protein>
<dbReference type="GO" id="GO:0003677">
    <property type="term" value="F:DNA binding"/>
    <property type="evidence" value="ECO:0007669"/>
    <property type="project" value="UniProtKB-KW"/>
</dbReference>
<evidence type="ECO:0000256" key="2">
    <source>
        <dbReference type="ARBA" id="ARBA00023015"/>
    </source>
</evidence>
<dbReference type="SUPFAM" id="SSF53850">
    <property type="entry name" value="Periplasmic binding protein-like II"/>
    <property type="match status" value="1"/>
</dbReference>
<comment type="caution">
    <text evidence="6">The sequence shown here is derived from an EMBL/GenBank/DDBJ whole genome shotgun (WGS) entry which is preliminary data.</text>
</comment>
<dbReference type="Gene3D" id="1.10.10.10">
    <property type="entry name" value="Winged helix-like DNA-binding domain superfamily/Winged helix DNA-binding domain"/>
    <property type="match status" value="1"/>
</dbReference>
<evidence type="ECO:0000256" key="3">
    <source>
        <dbReference type="ARBA" id="ARBA00023125"/>
    </source>
</evidence>
<dbReference type="RefSeq" id="WP_003593127.1">
    <property type="nucleotide sequence ID" value="NZ_JACIIJ010000016.1"/>
</dbReference>
<keyword evidence="4" id="KW-0804">Transcription</keyword>
<evidence type="ECO:0000313" key="6">
    <source>
        <dbReference type="EMBL" id="MBB6224485.1"/>
    </source>
</evidence>